<dbReference type="PANTHER" id="PTHR39957">
    <property type="entry name" value="AT09846P1-RELATED"/>
    <property type="match status" value="1"/>
</dbReference>
<dbReference type="OrthoDB" id="6358171at2759"/>
<evidence type="ECO:0000256" key="1">
    <source>
        <dbReference type="ARBA" id="ARBA00004613"/>
    </source>
</evidence>
<protein>
    <submittedName>
        <fullName evidence="3">Uncharacterized protein</fullName>
    </submittedName>
</protein>
<keyword evidence="2" id="KW-0964">Secreted</keyword>
<proteinExistence type="predicted"/>
<evidence type="ECO:0000313" key="3">
    <source>
        <dbReference type="EMBL" id="CAD7223900.1"/>
    </source>
</evidence>
<name>A0A7R8W328_9CRUS</name>
<dbReference type="PANTHER" id="PTHR39957:SF1">
    <property type="entry name" value="AT09846P1-RELATED"/>
    <property type="match status" value="1"/>
</dbReference>
<dbReference type="Pfam" id="PF15430">
    <property type="entry name" value="SVWC"/>
    <property type="match status" value="1"/>
</dbReference>
<dbReference type="EMBL" id="OB660273">
    <property type="protein sequence ID" value="CAD7223900.1"/>
    <property type="molecule type" value="Genomic_DNA"/>
</dbReference>
<reference evidence="3" key="1">
    <citation type="submission" date="2020-11" db="EMBL/GenBank/DDBJ databases">
        <authorList>
            <person name="Tran Van P."/>
        </authorList>
    </citation>
    <scope>NUCLEOTIDE SEQUENCE</scope>
</reference>
<dbReference type="AlphaFoldDB" id="A0A7R8W328"/>
<sequence>MMVFTVFLLTVMTFASTSGWLAMEMGAELPTAPNKCYVKSYGKILSPGATWQPSDDCVAVKCEGISLMPNGKRAFTLEYMGCGSISSMPPCEIVPMDLSKKYPSCCPRIECPNDDSGAKKLMDMSDTYVLMDDMHAS</sequence>
<organism evidence="3">
    <name type="scientific">Cyprideis torosa</name>
    <dbReference type="NCBI Taxonomy" id="163714"/>
    <lineage>
        <taxon>Eukaryota</taxon>
        <taxon>Metazoa</taxon>
        <taxon>Ecdysozoa</taxon>
        <taxon>Arthropoda</taxon>
        <taxon>Crustacea</taxon>
        <taxon>Oligostraca</taxon>
        <taxon>Ostracoda</taxon>
        <taxon>Podocopa</taxon>
        <taxon>Podocopida</taxon>
        <taxon>Cytherocopina</taxon>
        <taxon>Cytheroidea</taxon>
        <taxon>Cytherideidae</taxon>
        <taxon>Cyprideis</taxon>
    </lineage>
</organism>
<comment type="subcellular location">
    <subcellularLocation>
        <location evidence="1">Secreted</location>
    </subcellularLocation>
</comment>
<dbReference type="InterPro" id="IPR053308">
    <property type="entry name" value="Vago-like"/>
</dbReference>
<dbReference type="InterPro" id="IPR029277">
    <property type="entry name" value="SVWC_dom"/>
</dbReference>
<evidence type="ECO:0000256" key="2">
    <source>
        <dbReference type="ARBA" id="ARBA00022525"/>
    </source>
</evidence>
<dbReference type="SMART" id="SM01318">
    <property type="entry name" value="SVWC"/>
    <property type="match status" value="1"/>
</dbReference>
<accession>A0A7R8W328</accession>
<gene>
    <name evidence="3" type="ORF">CTOB1V02_LOCUS1873</name>
</gene>
<dbReference type="GO" id="GO:0005576">
    <property type="term" value="C:extracellular region"/>
    <property type="evidence" value="ECO:0007669"/>
    <property type="project" value="UniProtKB-SubCell"/>
</dbReference>